<organism evidence="2 3">
    <name type="scientific">Sediminitomix flava</name>
    <dbReference type="NCBI Taxonomy" id="379075"/>
    <lineage>
        <taxon>Bacteria</taxon>
        <taxon>Pseudomonadati</taxon>
        <taxon>Bacteroidota</taxon>
        <taxon>Cytophagia</taxon>
        <taxon>Cytophagales</taxon>
        <taxon>Flammeovirgaceae</taxon>
        <taxon>Sediminitomix</taxon>
    </lineage>
</organism>
<dbReference type="AlphaFoldDB" id="A0A315ZHP0"/>
<name>A0A315ZHP0_SEDFL</name>
<dbReference type="Proteomes" id="UP000245535">
    <property type="component" value="Unassembled WGS sequence"/>
</dbReference>
<proteinExistence type="predicted"/>
<gene>
    <name evidence="2" type="ORF">BC781_1011190</name>
</gene>
<keyword evidence="3" id="KW-1185">Reference proteome</keyword>
<evidence type="ECO:0000313" key="3">
    <source>
        <dbReference type="Proteomes" id="UP000245535"/>
    </source>
</evidence>
<dbReference type="RefSeq" id="WP_109616281.1">
    <property type="nucleotide sequence ID" value="NZ_QGDO01000001.1"/>
</dbReference>
<feature type="signal peptide" evidence="1">
    <location>
        <begin position="1"/>
        <end position="24"/>
    </location>
</feature>
<protein>
    <submittedName>
        <fullName evidence="2">Uncharacterized protein</fullName>
    </submittedName>
</protein>
<keyword evidence="1" id="KW-0732">Signal</keyword>
<dbReference type="EMBL" id="QGDO01000001">
    <property type="protein sequence ID" value="PWJ44812.1"/>
    <property type="molecule type" value="Genomic_DNA"/>
</dbReference>
<reference evidence="2 3" key="1">
    <citation type="submission" date="2018-03" db="EMBL/GenBank/DDBJ databases">
        <title>Genomic Encyclopedia of Archaeal and Bacterial Type Strains, Phase II (KMG-II): from individual species to whole genera.</title>
        <authorList>
            <person name="Goeker M."/>
        </authorList>
    </citation>
    <scope>NUCLEOTIDE SEQUENCE [LARGE SCALE GENOMIC DNA]</scope>
    <source>
        <strain evidence="2 3">DSM 28229</strain>
    </source>
</reference>
<sequence length="128" mass="14844">MKRILTLTICFALTIFFCSLTLIPQTVLPDVNPPEKNWEFYKTFNNQDVYFAIENYQGEFYLFVRYGVDSEEEKQYQVILTREEAIGTECSEKNISAAQIEGRLQQMLNVVLSCTAQESEESTIMESK</sequence>
<accession>A0A315ZHP0</accession>
<feature type="chain" id="PRO_5016436106" evidence="1">
    <location>
        <begin position="25"/>
        <end position="128"/>
    </location>
</feature>
<comment type="caution">
    <text evidence="2">The sequence shown here is derived from an EMBL/GenBank/DDBJ whole genome shotgun (WGS) entry which is preliminary data.</text>
</comment>
<evidence type="ECO:0000256" key="1">
    <source>
        <dbReference type="SAM" id="SignalP"/>
    </source>
</evidence>
<evidence type="ECO:0000313" key="2">
    <source>
        <dbReference type="EMBL" id="PWJ44812.1"/>
    </source>
</evidence>